<feature type="domain" description="WAP" evidence="2">
    <location>
        <begin position="38"/>
        <end position="76"/>
    </location>
</feature>
<sequence length="87" mass="9519">MNVFAMAGRYHLIIGLIFVFIIGVSCRSKNSTLESSSSKCPMLTECPFRAEPCQEDDDCAPDAVCCKSPCGKICTKQLFTGIFTLDN</sequence>
<protein>
    <recommendedName>
        <fullName evidence="2">WAP domain-containing protein</fullName>
    </recommendedName>
</protein>
<dbReference type="InterPro" id="IPR008197">
    <property type="entry name" value="WAP_dom"/>
</dbReference>
<dbReference type="AlphaFoldDB" id="A0A834MLE1"/>
<gene>
    <name evidence="3" type="ORF">GWI33_003158</name>
</gene>
<dbReference type="EMBL" id="JAACXV010000018">
    <property type="protein sequence ID" value="KAF7286891.1"/>
    <property type="molecule type" value="Genomic_DNA"/>
</dbReference>
<comment type="caution">
    <text evidence="3">The sequence shown here is derived from an EMBL/GenBank/DDBJ whole genome shotgun (WGS) entry which is preliminary data.</text>
</comment>
<evidence type="ECO:0000313" key="3">
    <source>
        <dbReference type="EMBL" id="KAF7286891.1"/>
    </source>
</evidence>
<name>A0A834MLE1_RHYFE</name>
<organism evidence="3 4">
    <name type="scientific">Rhynchophorus ferrugineus</name>
    <name type="common">Red palm weevil</name>
    <name type="synonym">Curculio ferrugineus</name>
    <dbReference type="NCBI Taxonomy" id="354439"/>
    <lineage>
        <taxon>Eukaryota</taxon>
        <taxon>Metazoa</taxon>
        <taxon>Ecdysozoa</taxon>
        <taxon>Arthropoda</taxon>
        <taxon>Hexapoda</taxon>
        <taxon>Insecta</taxon>
        <taxon>Pterygota</taxon>
        <taxon>Neoptera</taxon>
        <taxon>Endopterygota</taxon>
        <taxon>Coleoptera</taxon>
        <taxon>Polyphaga</taxon>
        <taxon>Cucujiformia</taxon>
        <taxon>Curculionidae</taxon>
        <taxon>Dryophthorinae</taxon>
        <taxon>Rhynchophorus</taxon>
    </lineage>
</organism>
<feature type="chain" id="PRO_5032497559" description="WAP domain-containing protein" evidence="1">
    <location>
        <begin position="27"/>
        <end position="87"/>
    </location>
</feature>
<evidence type="ECO:0000256" key="1">
    <source>
        <dbReference type="SAM" id="SignalP"/>
    </source>
</evidence>
<dbReference type="GO" id="GO:0030414">
    <property type="term" value="F:peptidase inhibitor activity"/>
    <property type="evidence" value="ECO:0007669"/>
    <property type="project" value="InterPro"/>
</dbReference>
<feature type="signal peptide" evidence="1">
    <location>
        <begin position="1"/>
        <end position="26"/>
    </location>
</feature>
<accession>A0A834MLE1</accession>
<evidence type="ECO:0000259" key="2">
    <source>
        <dbReference type="Pfam" id="PF00095"/>
    </source>
</evidence>
<dbReference type="Pfam" id="PF00095">
    <property type="entry name" value="WAP"/>
    <property type="match status" value="1"/>
</dbReference>
<keyword evidence="4" id="KW-1185">Reference proteome</keyword>
<dbReference type="GO" id="GO:0005576">
    <property type="term" value="C:extracellular region"/>
    <property type="evidence" value="ECO:0007669"/>
    <property type="project" value="InterPro"/>
</dbReference>
<keyword evidence="1" id="KW-0732">Signal</keyword>
<dbReference type="OrthoDB" id="406800at2759"/>
<evidence type="ECO:0000313" key="4">
    <source>
        <dbReference type="Proteomes" id="UP000625711"/>
    </source>
</evidence>
<reference evidence="3" key="1">
    <citation type="submission" date="2020-08" db="EMBL/GenBank/DDBJ databases">
        <title>Genome sequencing and assembly of the red palm weevil Rhynchophorus ferrugineus.</title>
        <authorList>
            <person name="Dias G.B."/>
            <person name="Bergman C.M."/>
            <person name="Manee M."/>
        </authorList>
    </citation>
    <scope>NUCLEOTIDE SEQUENCE</scope>
    <source>
        <strain evidence="3">AA-2017</strain>
        <tissue evidence="3">Whole larva</tissue>
    </source>
</reference>
<dbReference type="Proteomes" id="UP000625711">
    <property type="component" value="Unassembled WGS sequence"/>
</dbReference>
<proteinExistence type="predicted"/>